<protein>
    <submittedName>
        <fullName evidence="1">Uncharacterized protein</fullName>
    </submittedName>
</protein>
<sequence>MISEFQGHLASNAWAMMLGTVRELCFQLRGYVAIFKMESFSLVVRVILMMLLYFNLCNIQVGC</sequence>
<gene>
    <name evidence="1" type="ORF">MANES_17G015700</name>
</gene>
<evidence type="ECO:0000313" key="1">
    <source>
        <dbReference type="EMBL" id="OAY24432.1"/>
    </source>
</evidence>
<dbReference type="EMBL" id="CM004403">
    <property type="protein sequence ID" value="OAY24432.1"/>
    <property type="molecule type" value="Genomic_DNA"/>
</dbReference>
<name>A0A2C9U3R0_MANES</name>
<proteinExistence type="predicted"/>
<dbReference type="AlphaFoldDB" id="A0A2C9U3R0"/>
<accession>A0A2C9U3R0</accession>
<organism evidence="1">
    <name type="scientific">Manihot esculenta</name>
    <name type="common">Cassava</name>
    <name type="synonym">Jatropha manihot</name>
    <dbReference type="NCBI Taxonomy" id="3983"/>
    <lineage>
        <taxon>Eukaryota</taxon>
        <taxon>Viridiplantae</taxon>
        <taxon>Streptophyta</taxon>
        <taxon>Embryophyta</taxon>
        <taxon>Tracheophyta</taxon>
        <taxon>Spermatophyta</taxon>
        <taxon>Magnoliopsida</taxon>
        <taxon>eudicotyledons</taxon>
        <taxon>Gunneridae</taxon>
        <taxon>Pentapetalae</taxon>
        <taxon>rosids</taxon>
        <taxon>fabids</taxon>
        <taxon>Malpighiales</taxon>
        <taxon>Euphorbiaceae</taxon>
        <taxon>Crotonoideae</taxon>
        <taxon>Manihoteae</taxon>
        <taxon>Manihot</taxon>
    </lineage>
</organism>
<reference evidence="1" key="1">
    <citation type="submission" date="2016-02" db="EMBL/GenBank/DDBJ databases">
        <title>WGS assembly of Manihot esculenta.</title>
        <authorList>
            <person name="Bredeson J.V."/>
            <person name="Prochnik S.E."/>
            <person name="Lyons J.B."/>
            <person name="Schmutz J."/>
            <person name="Grimwood J."/>
            <person name="Vrebalov J."/>
            <person name="Bart R.S."/>
            <person name="Amuge T."/>
            <person name="Ferguson M.E."/>
            <person name="Green R."/>
            <person name="Putnam N."/>
            <person name="Stites J."/>
            <person name="Rounsley S."/>
            <person name="Rokhsar D.S."/>
        </authorList>
    </citation>
    <scope>NUCLEOTIDE SEQUENCE [LARGE SCALE GENOMIC DNA]</scope>
    <source>
        <tissue evidence="1">Leaf</tissue>
    </source>
</reference>